<reference evidence="1 2" key="3">
    <citation type="journal article" date="2022" name="Microbiol. Spectr.">
        <title>Folding features and dynamics of 3D genome architecture in plant fungal pathogens.</title>
        <authorList>
            <person name="Xia C."/>
        </authorList>
    </citation>
    <scope>NUCLEOTIDE SEQUENCE [LARGE SCALE GENOMIC DNA]</scope>
    <source>
        <strain evidence="1 2">93-210</strain>
    </source>
</reference>
<dbReference type="Proteomes" id="UP001060170">
    <property type="component" value="Chromosome 2"/>
</dbReference>
<sequence length="497" mass="57415">MASNNIASNNIVLNNIASNDITSNDIASNDRCWKQYRFKRLMFGNDIASNDRCWKRYRFERLIRSNPLLVATSSRQSLKAPYSGSILPPCCYLLATKLKPSYSGSTLYPCCYSRKNYKRKKHSEWKITKLQRERIQNFNTCIASKKNPNEKILWSYWSHHELHLYPKIHEQFHHPENTQPARRPTPEEIKWANDLVNTKDFFTLYTHGKVVVMDFHKRDQIIAVMEFIKIEDLSPTEKENLNFPSSFLHSAKKYVNPVSSPARSWGGRMWALGWRKAMVTAQLIGRYIFQSAVDKNKEDYDNLMKTSDRASNILGNMFKSMADIPYEQNRDLMKKNNIPSFAHLSFNDPLLEGDCSPHLTYTSDGFFNNPHEDDQDISVFAFALFLPHDKVKGTLADPTTGYNVTGGPFVVPDYRFGIDFTKQKGVVKLLWASKKIQHCTLPPVENNLYTCLAMSLQINIRTSKTCEKIQDGSIYNTKANKGKEMHLADHNYYLNKN</sequence>
<gene>
    <name evidence="1" type="ORF">MJO28_002317</name>
</gene>
<organism evidence="1 2">
    <name type="scientific">Puccinia striiformis f. sp. tritici</name>
    <dbReference type="NCBI Taxonomy" id="168172"/>
    <lineage>
        <taxon>Eukaryota</taxon>
        <taxon>Fungi</taxon>
        <taxon>Dikarya</taxon>
        <taxon>Basidiomycota</taxon>
        <taxon>Pucciniomycotina</taxon>
        <taxon>Pucciniomycetes</taxon>
        <taxon>Pucciniales</taxon>
        <taxon>Pucciniaceae</taxon>
        <taxon>Puccinia</taxon>
    </lineage>
</organism>
<proteinExistence type="predicted"/>
<comment type="caution">
    <text evidence="1">The sequence shown here is derived from an EMBL/GenBank/DDBJ whole genome shotgun (WGS) entry which is preliminary data.</text>
</comment>
<accession>A0ACC0EVZ9</accession>
<reference evidence="2" key="2">
    <citation type="journal article" date="2018" name="Mol. Plant Microbe Interact.">
        <title>Genome sequence resources for the wheat stripe rust pathogen (Puccinia striiformis f. sp. tritici) and the barley stripe rust pathogen (Puccinia striiformis f. sp. hordei).</title>
        <authorList>
            <person name="Xia C."/>
            <person name="Wang M."/>
            <person name="Yin C."/>
            <person name="Cornejo O.E."/>
            <person name="Hulbert S.H."/>
            <person name="Chen X."/>
        </authorList>
    </citation>
    <scope>NUCLEOTIDE SEQUENCE [LARGE SCALE GENOMIC DNA]</scope>
    <source>
        <strain evidence="2">93-210</strain>
    </source>
</reference>
<name>A0ACC0EVZ9_9BASI</name>
<keyword evidence="2" id="KW-1185">Reference proteome</keyword>
<reference evidence="2" key="1">
    <citation type="journal article" date="2018" name="BMC Genomics">
        <title>Genomic insights into host adaptation between the wheat stripe rust pathogen (Puccinia striiformis f. sp. tritici) and the barley stripe rust pathogen (Puccinia striiformis f. sp. hordei).</title>
        <authorList>
            <person name="Xia C."/>
            <person name="Wang M."/>
            <person name="Yin C."/>
            <person name="Cornejo O.E."/>
            <person name="Hulbert S.H."/>
            <person name="Chen X."/>
        </authorList>
    </citation>
    <scope>NUCLEOTIDE SEQUENCE [LARGE SCALE GENOMIC DNA]</scope>
    <source>
        <strain evidence="2">93-210</strain>
    </source>
</reference>
<protein>
    <submittedName>
        <fullName evidence="1">Uncharacterized protein</fullName>
    </submittedName>
</protein>
<dbReference type="EMBL" id="CM045866">
    <property type="protein sequence ID" value="KAI7961828.1"/>
    <property type="molecule type" value="Genomic_DNA"/>
</dbReference>
<evidence type="ECO:0000313" key="1">
    <source>
        <dbReference type="EMBL" id="KAI7961828.1"/>
    </source>
</evidence>
<evidence type="ECO:0000313" key="2">
    <source>
        <dbReference type="Proteomes" id="UP001060170"/>
    </source>
</evidence>